<feature type="site" description="Lowers pKa of active site Tyr" evidence="6">
    <location>
        <position position="80"/>
    </location>
</feature>
<name>A0A495JTM3_9ACTN</name>
<evidence type="ECO:0000256" key="6">
    <source>
        <dbReference type="PIRSR" id="PIRSR000097-3"/>
    </source>
</evidence>
<dbReference type="PIRSF" id="PIRSF000097">
    <property type="entry name" value="AKR"/>
    <property type="match status" value="1"/>
</dbReference>
<evidence type="ECO:0000313" key="9">
    <source>
        <dbReference type="Proteomes" id="UP000277671"/>
    </source>
</evidence>
<dbReference type="Gene3D" id="3.20.20.100">
    <property type="entry name" value="NADP-dependent oxidoreductase domain"/>
    <property type="match status" value="1"/>
</dbReference>
<evidence type="ECO:0000256" key="5">
    <source>
        <dbReference type="PIRSR" id="PIRSR000097-2"/>
    </source>
</evidence>
<keyword evidence="9" id="KW-1185">Reference proteome</keyword>
<feature type="binding site" evidence="5">
    <location>
        <position position="113"/>
    </location>
    <ligand>
        <name>substrate</name>
    </ligand>
</feature>
<dbReference type="EMBL" id="RBKT01000001">
    <property type="protein sequence ID" value="RKR91672.1"/>
    <property type="molecule type" value="Genomic_DNA"/>
</dbReference>
<proteinExistence type="inferred from homology"/>
<dbReference type="PROSITE" id="PS00062">
    <property type="entry name" value="ALDOKETO_REDUCTASE_2"/>
    <property type="match status" value="1"/>
</dbReference>
<dbReference type="OrthoDB" id="9804790at2"/>
<dbReference type="PANTHER" id="PTHR43827">
    <property type="entry name" value="2,5-DIKETO-D-GLUCONIC ACID REDUCTASE"/>
    <property type="match status" value="1"/>
</dbReference>
<dbReference type="Proteomes" id="UP000277671">
    <property type="component" value="Unassembled WGS sequence"/>
</dbReference>
<dbReference type="SUPFAM" id="SSF51430">
    <property type="entry name" value="NAD(P)-linked oxidoreductase"/>
    <property type="match status" value="1"/>
</dbReference>
<dbReference type="Pfam" id="PF00248">
    <property type="entry name" value="Aldo_ket_red"/>
    <property type="match status" value="1"/>
</dbReference>
<dbReference type="InterPro" id="IPR018170">
    <property type="entry name" value="Aldo/ket_reductase_CS"/>
</dbReference>
<evidence type="ECO:0000313" key="8">
    <source>
        <dbReference type="EMBL" id="RKR91672.1"/>
    </source>
</evidence>
<evidence type="ECO:0000256" key="1">
    <source>
        <dbReference type="ARBA" id="ARBA00007905"/>
    </source>
</evidence>
<feature type="domain" description="NADP-dependent oxidoreductase" evidence="7">
    <location>
        <begin position="22"/>
        <end position="266"/>
    </location>
</feature>
<keyword evidence="2" id="KW-0521">NADP</keyword>
<dbReference type="FunFam" id="3.20.20.100:FF:000002">
    <property type="entry name" value="2,5-diketo-D-gluconic acid reductase A"/>
    <property type="match status" value="1"/>
</dbReference>
<sequence>MTSSAAIAPTRQLVNGASIPQLGLGTWPMSNAEAEVAIAQAIEIGYRMVDTAYKYGNEQGVGRGLRASGVRREDLFVTSKLNGEWHGVREAQEAFEQSAERLGVDYLDLFLIHWPLPWQDRYVEAFEGLTKLLADGRVRAIGLSNFKPAHIDRILAATGVTPDVNQVELNPRVTRDAVRAYDSEHGIVTQSWGPIGQGGDLLTHSTITEIAQRYGRTPAQVVLRWHLELGLIPIPKTSSPERMRSNIEVFDFRLTESEVAALSALDQGEEAATDSDTTGH</sequence>
<dbReference type="AlphaFoldDB" id="A0A495JTM3"/>
<organism evidence="8 9">
    <name type="scientific">Micromonospora pisi</name>
    <dbReference type="NCBI Taxonomy" id="589240"/>
    <lineage>
        <taxon>Bacteria</taxon>
        <taxon>Bacillati</taxon>
        <taxon>Actinomycetota</taxon>
        <taxon>Actinomycetes</taxon>
        <taxon>Micromonosporales</taxon>
        <taxon>Micromonosporaceae</taxon>
        <taxon>Micromonospora</taxon>
    </lineage>
</organism>
<keyword evidence="3" id="KW-0560">Oxidoreductase</keyword>
<dbReference type="GO" id="GO:0016616">
    <property type="term" value="F:oxidoreductase activity, acting on the CH-OH group of donors, NAD or NADP as acceptor"/>
    <property type="evidence" value="ECO:0007669"/>
    <property type="project" value="UniProtKB-ARBA"/>
</dbReference>
<evidence type="ECO:0000256" key="2">
    <source>
        <dbReference type="ARBA" id="ARBA00022857"/>
    </source>
</evidence>
<dbReference type="InterPro" id="IPR036812">
    <property type="entry name" value="NAD(P)_OxRdtase_dom_sf"/>
</dbReference>
<protein>
    <submittedName>
        <fullName evidence="8">Diketogulonate reductase-like aldo/keto reductase</fullName>
    </submittedName>
</protein>
<gene>
    <name evidence="8" type="ORF">BDK92_6074</name>
</gene>
<comment type="similarity">
    <text evidence="1">Belongs to the aldo/keto reductase family.</text>
</comment>
<comment type="caution">
    <text evidence="8">The sequence shown here is derived from an EMBL/GenBank/DDBJ whole genome shotgun (WGS) entry which is preliminary data.</text>
</comment>
<evidence type="ECO:0000256" key="4">
    <source>
        <dbReference type="PIRSR" id="PIRSR000097-1"/>
    </source>
</evidence>
<reference evidence="8 9" key="1">
    <citation type="submission" date="2018-10" db="EMBL/GenBank/DDBJ databases">
        <title>Sequencing the genomes of 1000 actinobacteria strains.</title>
        <authorList>
            <person name="Klenk H.-P."/>
        </authorList>
    </citation>
    <scope>NUCLEOTIDE SEQUENCE [LARGE SCALE GENOMIC DNA]</scope>
    <source>
        <strain evidence="8 9">DSM 45175</strain>
    </source>
</reference>
<dbReference type="InterPro" id="IPR020471">
    <property type="entry name" value="AKR"/>
</dbReference>
<dbReference type="InterPro" id="IPR023210">
    <property type="entry name" value="NADP_OxRdtase_dom"/>
</dbReference>
<dbReference type="RefSeq" id="WP_121159798.1">
    <property type="nucleotide sequence ID" value="NZ_RBKT01000001.1"/>
</dbReference>
<evidence type="ECO:0000259" key="7">
    <source>
        <dbReference type="Pfam" id="PF00248"/>
    </source>
</evidence>
<dbReference type="PRINTS" id="PR00069">
    <property type="entry name" value="ALDKETRDTASE"/>
</dbReference>
<evidence type="ECO:0000256" key="3">
    <source>
        <dbReference type="ARBA" id="ARBA00023002"/>
    </source>
</evidence>
<dbReference type="PANTHER" id="PTHR43827:SF3">
    <property type="entry name" value="NADP-DEPENDENT OXIDOREDUCTASE DOMAIN-CONTAINING PROTEIN"/>
    <property type="match status" value="1"/>
</dbReference>
<dbReference type="PROSITE" id="PS00063">
    <property type="entry name" value="ALDOKETO_REDUCTASE_3"/>
    <property type="match status" value="1"/>
</dbReference>
<accession>A0A495JTM3</accession>
<feature type="active site" description="Proton donor" evidence="4">
    <location>
        <position position="55"/>
    </location>
</feature>